<name>A0A8D7AS46_MUSAM</name>
<dbReference type="Pfam" id="PF03763">
    <property type="entry name" value="Remorin_C"/>
    <property type="match status" value="1"/>
</dbReference>
<dbReference type="InterPro" id="IPR005516">
    <property type="entry name" value="Remorin_C"/>
</dbReference>
<evidence type="ECO:0000256" key="1">
    <source>
        <dbReference type="ARBA" id="ARBA00005711"/>
    </source>
</evidence>
<reference evidence="5" key="1">
    <citation type="submission" date="2021-03" db="EMBL/GenBank/DDBJ databases">
        <authorList>
            <consortium name="Genoscope - CEA"/>
            <person name="William W."/>
        </authorList>
    </citation>
    <scope>NUCLEOTIDE SEQUENCE</scope>
    <source>
        <strain evidence="5">Doubled-haploid Pahang</strain>
    </source>
</reference>
<feature type="region of interest" description="Disordered" evidence="3">
    <location>
        <begin position="1"/>
        <end position="26"/>
    </location>
</feature>
<dbReference type="AlphaFoldDB" id="A0A8D7AS46"/>
<dbReference type="EMBL" id="HG996476">
    <property type="protein sequence ID" value="CAG1854589.1"/>
    <property type="molecule type" value="Genomic_DNA"/>
</dbReference>
<feature type="coiled-coil region" evidence="2">
    <location>
        <begin position="393"/>
        <end position="420"/>
    </location>
</feature>
<sequence length="478" mass="53106">MIQLCKASEEDGDSSSLPSMDHKASTQVQASSLVFPVTMRDSLESGSSFYCTNKQNPLADHLSAKTWSTTTENMGDNRGLFEASVKRRREGLSAVTRRRLETPTTPGRPVFSFSPGHLPRKGVPSKWDDAEKWLISSHCHESPAHVKVAVEASKFSRQNGVIQENGDAFVGKLLRVAQDKAPSSPNPASNGPAMNPETNVAFSGASSDVLLKDKFTENVESVYPNYGYSEITKEGFLFKSSYFEPMKDSTTALVAEIERRDIGTEMTPLGSSTATRCHTPVKITSPARHNTPADRSGPLVPHSTGIDISELTDCHFAKLELSAQYDSFVSNWSSREEEDEEVSKSLRHLEISGGRKSSAKSRASAWEEGQRTKSCVRYQREEAKIQAWVNLQSAKAEAQSRKLEVKIQKMRSDLEEKLMKRMAIVHRRAEEWRAAAQLQHSQQLQRLSLQAQKMKSQQQSTRLSGETACGCFPCNHHL</sequence>
<feature type="domain" description="Remorin C-terminal" evidence="4">
    <location>
        <begin position="359"/>
        <end position="459"/>
    </location>
</feature>
<organism evidence="5">
    <name type="scientific">Musa acuminata subsp. malaccensis</name>
    <name type="common">Wild banana</name>
    <name type="synonym">Musa malaccensis</name>
    <dbReference type="NCBI Taxonomy" id="214687"/>
    <lineage>
        <taxon>Eukaryota</taxon>
        <taxon>Viridiplantae</taxon>
        <taxon>Streptophyta</taxon>
        <taxon>Embryophyta</taxon>
        <taxon>Tracheophyta</taxon>
        <taxon>Spermatophyta</taxon>
        <taxon>Magnoliopsida</taxon>
        <taxon>Liliopsida</taxon>
        <taxon>Zingiberales</taxon>
        <taxon>Musaceae</taxon>
        <taxon>Musa</taxon>
    </lineage>
</organism>
<protein>
    <submittedName>
        <fullName evidence="5">(wild Malaysian banana) hypothetical protein</fullName>
    </submittedName>
</protein>
<proteinExistence type="inferred from homology"/>
<keyword evidence="2" id="KW-0175">Coiled coil</keyword>
<evidence type="ECO:0000256" key="3">
    <source>
        <dbReference type="SAM" id="MobiDB-lite"/>
    </source>
</evidence>
<evidence type="ECO:0000259" key="4">
    <source>
        <dbReference type="Pfam" id="PF03763"/>
    </source>
</evidence>
<evidence type="ECO:0000256" key="2">
    <source>
        <dbReference type="SAM" id="Coils"/>
    </source>
</evidence>
<gene>
    <name evidence="5" type="ORF">GSMUA_328150.1</name>
</gene>
<dbReference type="OrthoDB" id="431557at2759"/>
<evidence type="ECO:0000313" key="5">
    <source>
        <dbReference type="EMBL" id="CAG1854589.1"/>
    </source>
</evidence>
<comment type="similarity">
    <text evidence="1">Belongs to the remorin family.</text>
</comment>
<dbReference type="PANTHER" id="PTHR31471:SF3">
    <property type="entry name" value="OS11G0616300 PROTEIN"/>
    <property type="match status" value="1"/>
</dbReference>
<dbReference type="PANTHER" id="PTHR31471">
    <property type="entry name" value="OS02G0116800 PROTEIN"/>
    <property type="match status" value="1"/>
</dbReference>
<accession>A0A8D7AS46</accession>